<dbReference type="OrthoDB" id="9807137at2"/>
<evidence type="ECO:0000256" key="9">
    <source>
        <dbReference type="ARBA" id="ARBA00049534"/>
    </source>
</evidence>
<dbReference type="GO" id="GO:0000107">
    <property type="term" value="F:imidazoleglycerol-phosphate synthase activity"/>
    <property type="evidence" value="ECO:0007669"/>
    <property type="project" value="UniProtKB-UniRule"/>
</dbReference>
<evidence type="ECO:0000256" key="11">
    <source>
        <dbReference type="PIRSR" id="PIRSR000495-1"/>
    </source>
</evidence>
<dbReference type="Gene3D" id="3.40.50.880">
    <property type="match status" value="1"/>
</dbReference>
<proteinExistence type="inferred from homology"/>
<comment type="subcellular location">
    <subcellularLocation>
        <location evidence="10">Cytoplasm</location>
    </subcellularLocation>
</comment>
<dbReference type="SUPFAM" id="SSF52317">
    <property type="entry name" value="Class I glutamine amidotransferase-like"/>
    <property type="match status" value="1"/>
</dbReference>
<dbReference type="PANTHER" id="PTHR42701:SF1">
    <property type="entry name" value="IMIDAZOLE GLYCEROL PHOSPHATE SYNTHASE SUBUNIT HISH"/>
    <property type="match status" value="1"/>
</dbReference>
<dbReference type="InterPro" id="IPR029062">
    <property type="entry name" value="Class_I_gatase-like"/>
</dbReference>
<evidence type="ECO:0000256" key="7">
    <source>
        <dbReference type="ARBA" id="ARBA00023239"/>
    </source>
</evidence>
<dbReference type="GO" id="GO:0004359">
    <property type="term" value="F:glutaminase activity"/>
    <property type="evidence" value="ECO:0007669"/>
    <property type="project" value="UniProtKB-EC"/>
</dbReference>
<name>A0A4V6PU43_9BURK</name>
<evidence type="ECO:0000256" key="5">
    <source>
        <dbReference type="ARBA" id="ARBA00022962"/>
    </source>
</evidence>
<evidence type="ECO:0000256" key="4">
    <source>
        <dbReference type="ARBA" id="ARBA00022801"/>
    </source>
</evidence>
<dbReference type="UniPathway" id="UPA00031">
    <property type="reaction ID" value="UER00010"/>
</dbReference>
<dbReference type="EC" id="3.5.1.2" evidence="10"/>
<comment type="catalytic activity">
    <reaction evidence="8 10">
        <text>5-[(5-phospho-1-deoxy-D-ribulos-1-ylimino)methylamino]-1-(5-phospho-beta-D-ribosyl)imidazole-4-carboxamide + L-glutamine = D-erythro-1-(imidazol-4-yl)glycerol 3-phosphate + 5-amino-1-(5-phospho-beta-D-ribosyl)imidazole-4-carboxamide + L-glutamate + H(+)</text>
        <dbReference type="Rhea" id="RHEA:24793"/>
        <dbReference type="ChEBI" id="CHEBI:15378"/>
        <dbReference type="ChEBI" id="CHEBI:29985"/>
        <dbReference type="ChEBI" id="CHEBI:58278"/>
        <dbReference type="ChEBI" id="CHEBI:58359"/>
        <dbReference type="ChEBI" id="CHEBI:58475"/>
        <dbReference type="ChEBI" id="CHEBI:58525"/>
        <dbReference type="EC" id="4.3.2.10"/>
    </reaction>
</comment>
<keyword evidence="7 10" id="KW-0456">Lyase</keyword>
<feature type="active site" description="Nucleophile" evidence="10 11">
    <location>
        <position position="82"/>
    </location>
</feature>
<dbReference type="NCBIfam" id="TIGR01855">
    <property type="entry name" value="IMP_synth_hisH"/>
    <property type="match status" value="1"/>
</dbReference>
<dbReference type="Proteomes" id="UP000295357">
    <property type="component" value="Unassembled WGS sequence"/>
</dbReference>
<evidence type="ECO:0000256" key="3">
    <source>
        <dbReference type="ARBA" id="ARBA00022605"/>
    </source>
</evidence>
<comment type="caution">
    <text evidence="13">The sequence shown here is derived from an EMBL/GenBank/DDBJ whole genome shotgun (WGS) entry which is preliminary data.</text>
</comment>
<dbReference type="InterPro" id="IPR010139">
    <property type="entry name" value="Imidazole-glycPsynth_HisH"/>
</dbReference>
<comment type="function">
    <text evidence="10">IGPS catalyzes the conversion of PRFAR and glutamine to IGP, AICAR and glutamate. The HisH subunit catalyzes the hydrolysis of glutamine to glutamate and ammonia as part of the synthesis of IGP and AICAR. The resulting ammonia molecule is channeled to the active site of HisF.</text>
</comment>
<reference evidence="13 14" key="1">
    <citation type="submission" date="2019-03" db="EMBL/GenBank/DDBJ databases">
        <title>Genomic Encyclopedia of Type Strains, Phase IV (KMG-IV): sequencing the most valuable type-strain genomes for metagenomic binning, comparative biology and taxonomic classification.</title>
        <authorList>
            <person name="Goeker M."/>
        </authorList>
    </citation>
    <scope>NUCLEOTIDE SEQUENCE [LARGE SCALE GENOMIC DNA]</scope>
    <source>
        <strain evidence="13 14">DSM 25082</strain>
    </source>
</reference>
<comment type="catalytic activity">
    <reaction evidence="9 10">
        <text>L-glutamine + H2O = L-glutamate + NH4(+)</text>
        <dbReference type="Rhea" id="RHEA:15889"/>
        <dbReference type="ChEBI" id="CHEBI:15377"/>
        <dbReference type="ChEBI" id="CHEBI:28938"/>
        <dbReference type="ChEBI" id="CHEBI:29985"/>
        <dbReference type="ChEBI" id="CHEBI:58359"/>
        <dbReference type="EC" id="3.5.1.2"/>
    </reaction>
</comment>
<dbReference type="EMBL" id="SNXE01000007">
    <property type="protein sequence ID" value="TDP07595.1"/>
    <property type="molecule type" value="Genomic_DNA"/>
</dbReference>
<dbReference type="HAMAP" id="MF_00278">
    <property type="entry name" value="HisH"/>
    <property type="match status" value="1"/>
</dbReference>
<keyword evidence="10" id="KW-0963">Cytoplasm</keyword>
<feature type="active site" evidence="10 11">
    <location>
        <position position="195"/>
    </location>
</feature>
<evidence type="ECO:0000313" key="14">
    <source>
        <dbReference type="Proteomes" id="UP000295357"/>
    </source>
</evidence>
<keyword evidence="4 10" id="KW-0378">Hydrolase</keyword>
<feature type="domain" description="Glutamine amidotransferase" evidence="12">
    <location>
        <begin position="7"/>
        <end position="208"/>
    </location>
</feature>
<dbReference type="CDD" id="cd01748">
    <property type="entry name" value="GATase1_IGP_Synthase"/>
    <property type="match status" value="1"/>
</dbReference>
<evidence type="ECO:0000259" key="12">
    <source>
        <dbReference type="Pfam" id="PF00117"/>
    </source>
</evidence>
<dbReference type="PROSITE" id="PS51274">
    <property type="entry name" value="GATASE_COBBQ"/>
    <property type="match status" value="1"/>
</dbReference>
<evidence type="ECO:0000256" key="1">
    <source>
        <dbReference type="ARBA" id="ARBA00005091"/>
    </source>
</evidence>
<dbReference type="GO" id="GO:0000105">
    <property type="term" value="P:L-histidine biosynthetic process"/>
    <property type="evidence" value="ECO:0007669"/>
    <property type="project" value="UniProtKB-UniRule"/>
</dbReference>
<evidence type="ECO:0000256" key="8">
    <source>
        <dbReference type="ARBA" id="ARBA00047838"/>
    </source>
</evidence>
<evidence type="ECO:0000256" key="10">
    <source>
        <dbReference type="HAMAP-Rule" id="MF_00278"/>
    </source>
</evidence>
<dbReference type="Pfam" id="PF00117">
    <property type="entry name" value="GATase"/>
    <property type="match status" value="1"/>
</dbReference>
<evidence type="ECO:0000256" key="2">
    <source>
        <dbReference type="ARBA" id="ARBA00011152"/>
    </source>
</evidence>
<dbReference type="PIRSF" id="PIRSF000495">
    <property type="entry name" value="Amidotransf_hisH"/>
    <property type="match status" value="1"/>
</dbReference>
<dbReference type="AlphaFoldDB" id="A0A4V6PU43"/>
<keyword evidence="6 10" id="KW-0368">Histidine biosynthesis</keyword>
<dbReference type="EC" id="4.3.2.10" evidence="10"/>
<comment type="subunit">
    <text evidence="2 10">Heterodimer of HisH and HisF.</text>
</comment>
<dbReference type="GO" id="GO:0005737">
    <property type="term" value="C:cytoplasm"/>
    <property type="evidence" value="ECO:0007669"/>
    <property type="project" value="UniProtKB-SubCell"/>
</dbReference>
<organism evidence="13 14">
    <name type="scientific">Roseateles asaccharophilus</name>
    <dbReference type="NCBI Taxonomy" id="582607"/>
    <lineage>
        <taxon>Bacteria</taxon>
        <taxon>Pseudomonadati</taxon>
        <taxon>Pseudomonadota</taxon>
        <taxon>Betaproteobacteria</taxon>
        <taxon>Burkholderiales</taxon>
        <taxon>Sphaerotilaceae</taxon>
        <taxon>Roseateles</taxon>
    </lineage>
</organism>
<sequence>MKKTVTIIDYGVGNLLSVTRAFEHCGATVKLAHDAYDIERASHLILPGVGAFADGMQGLRDRDLVEPIRRYAASGRPLMGICLGMQMLATASEEFGEHEGLNLIPGRVRAIPRVAVDGSALKTPHIGWSPLYKQAQVDWTDTILADTVLESSVYLVHSFAVELDDSADLLSHCVYGGHRISAVIRRNSVVGCQFHPEKSGPVGLKIIAGFLTQDELDRASVT</sequence>
<keyword evidence="3 10" id="KW-0028">Amino-acid biosynthesis</keyword>
<keyword evidence="14" id="KW-1185">Reference proteome</keyword>
<keyword evidence="5 10" id="KW-0315">Glutamine amidotransferase</keyword>
<evidence type="ECO:0000256" key="6">
    <source>
        <dbReference type="ARBA" id="ARBA00023102"/>
    </source>
</evidence>
<dbReference type="PROSITE" id="PS51273">
    <property type="entry name" value="GATASE_TYPE_1"/>
    <property type="match status" value="1"/>
</dbReference>
<gene>
    <name evidence="10" type="primary">hisH</name>
    <name evidence="13" type="ORF">DFR39_107128</name>
</gene>
<accession>A0A4V6PU43</accession>
<protein>
    <recommendedName>
        <fullName evidence="10">Imidazole glycerol phosphate synthase subunit HisH</fullName>
        <ecNumber evidence="10">4.3.2.10</ecNumber>
    </recommendedName>
    <alternativeName>
        <fullName evidence="10">IGP synthase glutaminase subunit</fullName>
        <ecNumber evidence="10">3.5.1.2</ecNumber>
    </alternativeName>
    <alternativeName>
        <fullName evidence="10">IGP synthase subunit HisH</fullName>
    </alternativeName>
    <alternativeName>
        <fullName evidence="10">ImGP synthase subunit HisH</fullName>
        <shortName evidence="10">IGPS subunit HisH</shortName>
    </alternativeName>
</protein>
<keyword evidence="13" id="KW-0808">Transferase</keyword>
<dbReference type="InterPro" id="IPR017926">
    <property type="entry name" value="GATASE"/>
</dbReference>
<dbReference type="GO" id="GO:0016829">
    <property type="term" value="F:lyase activity"/>
    <property type="evidence" value="ECO:0007669"/>
    <property type="project" value="UniProtKB-KW"/>
</dbReference>
<evidence type="ECO:0000313" key="13">
    <source>
        <dbReference type="EMBL" id="TDP07595.1"/>
    </source>
</evidence>
<dbReference type="PANTHER" id="PTHR42701">
    <property type="entry name" value="IMIDAZOLE GLYCEROL PHOSPHATE SYNTHASE SUBUNIT HISH"/>
    <property type="match status" value="1"/>
</dbReference>
<comment type="pathway">
    <text evidence="1 10">Amino-acid biosynthesis; L-histidine biosynthesis; L-histidine from 5-phospho-alpha-D-ribose 1-diphosphate: step 5/9.</text>
</comment>
<dbReference type="RefSeq" id="WP_133604397.1">
    <property type="nucleotide sequence ID" value="NZ_JAUFPJ010000008.1"/>
</dbReference>
<feature type="active site" evidence="10 11">
    <location>
        <position position="197"/>
    </location>
</feature>